<dbReference type="CDD" id="cd00104">
    <property type="entry name" value="KAZAL_FS"/>
    <property type="match status" value="3"/>
</dbReference>
<dbReference type="SMART" id="SM00280">
    <property type="entry name" value="KAZAL"/>
    <property type="match status" value="5"/>
</dbReference>
<dbReference type="PROSITE" id="PS51465">
    <property type="entry name" value="KAZAL_2"/>
    <property type="match status" value="2"/>
</dbReference>
<organism evidence="2 3">
    <name type="scientific">Rhynocoris fuscipes</name>
    <dbReference type="NCBI Taxonomy" id="488301"/>
    <lineage>
        <taxon>Eukaryota</taxon>
        <taxon>Metazoa</taxon>
        <taxon>Ecdysozoa</taxon>
        <taxon>Arthropoda</taxon>
        <taxon>Hexapoda</taxon>
        <taxon>Insecta</taxon>
        <taxon>Pterygota</taxon>
        <taxon>Neoptera</taxon>
        <taxon>Paraneoptera</taxon>
        <taxon>Hemiptera</taxon>
        <taxon>Heteroptera</taxon>
        <taxon>Panheteroptera</taxon>
        <taxon>Cimicomorpha</taxon>
        <taxon>Reduviidae</taxon>
        <taxon>Harpactorinae</taxon>
        <taxon>Harpactorini</taxon>
        <taxon>Rhynocoris</taxon>
    </lineage>
</organism>
<dbReference type="InterPro" id="IPR039932">
    <property type="entry name" value="Spink4-like"/>
</dbReference>
<dbReference type="InterPro" id="IPR036058">
    <property type="entry name" value="Kazal_dom_sf"/>
</dbReference>
<feature type="domain" description="Kazal-like" evidence="1">
    <location>
        <begin position="269"/>
        <end position="329"/>
    </location>
</feature>
<dbReference type="EMBL" id="JAPXFL010000010">
    <property type="protein sequence ID" value="KAK9500118.1"/>
    <property type="molecule type" value="Genomic_DNA"/>
</dbReference>
<dbReference type="Pfam" id="PF07648">
    <property type="entry name" value="Kazal_2"/>
    <property type="match status" value="4"/>
</dbReference>
<dbReference type="GO" id="GO:0004867">
    <property type="term" value="F:serine-type endopeptidase inhibitor activity"/>
    <property type="evidence" value="ECO:0007669"/>
    <property type="project" value="InterPro"/>
</dbReference>
<evidence type="ECO:0000313" key="2">
    <source>
        <dbReference type="EMBL" id="KAK9500118.1"/>
    </source>
</evidence>
<keyword evidence="3" id="KW-1185">Reference proteome</keyword>
<dbReference type="InterPro" id="IPR002350">
    <property type="entry name" value="Kazal_dom"/>
</dbReference>
<feature type="domain" description="Kazal-like" evidence="1">
    <location>
        <begin position="5"/>
        <end position="60"/>
    </location>
</feature>
<evidence type="ECO:0000313" key="3">
    <source>
        <dbReference type="Proteomes" id="UP001461498"/>
    </source>
</evidence>
<dbReference type="AlphaFoldDB" id="A0AAW1CTI3"/>
<accession>A0AAW1CTI3</accession>
<evidence type="ECO:0000259" key="1">
    <source>
        <dbReference type="PROSITE" id="PS51465"/>
    </source>
</evidence>
<protein>
    <recommendedName>
        <fullName evidence="1">Kazal-like domain-containing protein</fullName>
    </recommendedName>
</protein>
<dbReference type="SUPFAM" id="SSF100895">
    <property type="entry name" value="Kazal-type serine protease inhibitors"/>
    <property type="match status" value="4"/>
</dbReference>
<sequence length="336" mass="37924">MEELPVLFEDCEKYNSPHYFGGPICGSDAKTYSNIFYLNCVNYKSDNDEVTPEHRGYCPETGHSNVCPWSPLYRPICASNNVTYQNLEAMYCAANETSEVLTMIKNEPCEMRDPCEPRSSKPDEKVCTSVGKTFPNADIVRCLRQYHSDIHILHSGGCTVKDVWDIHKSRDKICHLAKEHYEWNPICASDNKMCANPFVFICYRPLANAKFSDKCQSNLQKSCKIAAEIDAGIHPTNDTDICVCGRDGITYTSEHHLNCAKIKDRHLYKLHSGRCTPKDSPCFHNTQPLDSNEVCGSDGVTYATPNALYCITRTKDKGLHYMHDGPCAIKLRHSSK</sequence>
<dbReference type="PANTHER" id="PTHR21179:SF1">
    <property type="entry name" value="KAZ1-TYPE SERINE PROTEASE INHIBITOR-LIKE PROTEIN TYPE EPSILON-RELATED"/>
    <property type="match status" value="1"/>
</dbReference>
<dbReference type="Proteomes" id="UP001461498">
    <property type="component" value="Unassembled WGS sequence"/>
</dbReference>
<reference evidence="2 3" key="1">
    <citation type="submission" date="2022-12" db="EMBL/GenBank/DDBJ databases">
        <title>Chromosome-level genome assembly of true bugs.</title>
        <authorList>
            <person name="Ma L."/>
            <person name="Li H."/>
        </authorList>
    </citation>
    <scope>NUCLEOTIDE SEQUENCE [LARGE SCALE GENOMIC DNA]</scope>
    <source>
        <strain evidence="2">Lab_2022b</strain>
    </source>
</reference>
<gene>
    <name evidence="2" type="ORF">O3M35_001442</name>
</gene>
<name>A0AAW1CTI3_9HEMI</name>
<dbReference type="Gene3D" id="3.30.60.30">
    <property type="match status" value="4"/>
</dbReference>
<dbReference type="PANTHER" id="PTHR21179">
    <property type="entry name" value="SERINE-TYPE ENDOPEPTIDASE INHIBITOR"/>
    <property type="match status" value="1"/>
</dbReference>
<comment type="caution">
    <text evidence="2">The sequence shown here is derived from an EMBL/GenBank/DDBJ whole genome shotgun (WGS) entry which is preliminary data.</text>
</comment>
<proteinExistence type="predicted"/>